<keyword evidence="1" id="KW-0812">Transmembrane</keyword>
<reference evidence="2" key="1">
    <citation type="journal article" date="2015" name="Nature">
        <title>Complex archaea that bridge the gap between prokaryotes and eukaryotes.</title>
        <authorList>
            <person name="Spang A."/>
            <person name="Saw J.H."/>
            <person name="Jorgensen S.L."/>
            <person name="Zaremba-Niedzwiedzka K."/>
            <person name="Martijn J."/>
            <person name="Lind A.E."/>
            <person name="van Eijk R."/>
            <person name="Schleper C."/>
            <person name="Guy L."/>
            <person name="Ettema T.J."/>
        </authorList>
    </citation>
    <scope>NUCLEOTIDE SEQUENCE</scope>
</reference>
<sequence length="155" mass="16975">MLVQTQIGLGANIDVDARAATAACRLLIDRGDTVQLEPIVQTTLDMLATMASTWSTSSDTYAKAREAVTLYEALYAEWNVVQTDWSRLCRIISDALELSHDSAMRDPLVTTLRNNVAALLRKAAQPPPEKRPMRWALPVVIAILGAVGLGLVWND</sequence>
<comment type="caution">
    <text evidence="2">The sequence shown here is derived from an EMBL/GenBank/DDBJ whole genome shotgun (WGS) entry which is preliminary data.</text>
</comment>
<evidence type="ECO:0000313" key="2">
    <source>
        <dbReference type="EMBL" id="KKM82132.1"/>
    </source>
</evidence>
<feature type="transmembrane region" description="Helical" evidence="1">
    <location>
        <begin position="135"/>
        <end position="153"/>
    </location>
</feature>
<proteinExistence type="predicted"/>
<protein>
    <submittedName>
        <fullName evidence="2">Uncharacterized protein</fullName>
    </submittedName>
</protein>
<keyword evidence="1" id="KW-0472">Membrane</keyword>
<accession>A0A0F9NLD5</accession>
<dbReference type="EMBL" id="LAZR01007910">
    <property type="protein sequence ID" value="KKM82132.1"/>
    <property type="molecule type" value="Genomic_DNA"/>
</dbReference>
<keyword evidence="1" id="KW-1133">Transmembrane helix</keyword>
<dbReference type="AlphaFoldDB" id="A0A0F9NLD5"/>
<evidence type="ECO:0000256" key="1">
    <source>
        <dbReference type="SAM" id="Phobius"/>
    </source>
</evidence>
<organism evidence="2">
    <name type="scientific">marine sediment metagenome</name>
    <dbReference type="NCBI Taxonomy" id="412755"/>
    <lineage>
        <taxon>unclassified sequences</taxon>
        <taxon>metagenomes</taxon>
        <taxon>ecological metagenomes</taxon>
    </lineage>
</organism>
<name>A0A0F9NLD5_9ZZZZ</name>
<gene>
    <name evidence="2" type="ORF">LCGC14_1322600</name>
</gene>